<proteinExistence type="predicted"/>
<name>A0A087U3A9_STEMI</name>
<feature type="non-terminal residue" evidence="2">
    <location>
        <position position="215"/>
    </location>
</feature>
<feature type="region of interest" description="Disordered" evidence="1">
    <location>
        <begin position="35"/>
        <end position="57"/>
    </location>
</feature>
<evidence type="ECO:0000256" key="1">
    <source>
        <dbReference type="SAM" id="MobiDB-lite"/>
    </source>
</evidence>
<organism evidence="2 3">
    <name type="scientific">Stegodyphus mimosarum</name>
    <name type="common">African social velvet spider</name>
    <dbReference type="NCBI Taxonomy" id="407821"/>
    <lineage>
        <taxon>Eukaryota</taxon>
        <taxon>Metazoa</taxon>
        <taxon>Ecdysozoa</taxon>
        <taxon>Arthropoda</taxon>
        <taxon>Chelicerata</taxon>
        <taxon>Arachnida</taxon>
        <taxon>Araneae</taxon>
        <taxon>Araneomorphae</taxon>
        <taxon>Entelegynae</taxon>
        <taxon>Eresoidea</taxon>
        <taxon>Eresidae</taxon>
        <taxon>Stegodyphus</taxon>
    </lineage>
</organism>
<dbReference type="Proteomes" id="UP000054359">
    <property type="component" value="Unassembled WGS sequence"/>
</dbReference>
<protein>
    <submittedName>
        <fullName evidence="2">Uncharacterized protein</fullName>
    </submittedName>
</protein>
<evidence type="ECO:0000313" key="3">
    <source>
        <dbReference type="Proteomes" id="UP000054359"/>
    </source>
</evidence>
<dbReference type="AlphaFoldDB" id="A0A087U3A9"/>
<evidence type="ECO:0000313" key="2">
    <source>
        <dbReference type="EMBL" id="KFM71848.1"/>
    </source>
</evidence>
<gene>
    <name evidence="2" type="ORF">X975_13811</name>
</gene>
<dbReference type="OrthoDB" id="6432001at2759"/>
<reference evidence="2 3" key="1">
    <citation type="submission" date="2013-11" db="EMBL/GenBank/DDBJ databases">
        <title>Genome sequencing of Stegodyphus mimosarum.</title>
        <authorList>
            <person name="Bechsgaard J."/>
        </authorList>
    </citation>
    <scope>NUCLEOTIDE SEQUENCE [LARGE SCALE GENOMIC DNA]</scope>
</reference>
<keyword evidence="3" id="KW-1185">Reference proteome</keyword>
<dbReference type="EMBL" id="KK117954">
    <property type="protein sequence ID" value="KFM71848.1"/>
    <property type="molecule type" value="Genomic_DNA"/>
</dbReference>
<feature type="compositionally biased region" description="Polar residues" evidence="1">
    <location>
        <begin position="35"/>
        <end position="55"/>
    </location>
</feature>
<accession>A0A087U3A9</accession>
<sequence length="215" mass="24745">MFSNQVNSRDLFYSNPIDHFLVQDATQRISRESGFNSSFSRNQSGNSKDPYQCSGSEDLFSHTENSNMYDSQPASHKLDYQKYISENLILGKINKSLESTCASKQTADKDLKKNSNFRACLSDTEFINQSEMKEIRDLFRSLTAIIQKLNVDVLIVKDNVKDIKDEISRQNENFESFKDILGKQEEKLNEAKISVEKCNQKQDEYYADLKCVTRG</sequence>